<evidence type="ECO:0000256" key="1">
    <source>
        <dbReference type="SAM" id="MobiDB-lite"/>
    </source>
</evidence>
<evidence type="ECO:0000313" key="2">
    <source>
        <dbReference type="EMBL" id="VVC35178.1"/>
    </source>
</evidence>
<reference evidence="2 3" key="1">
    <citation type="submission" date="2019-08" db="EMBL/GenBank/DDBJ databases">
        <authorList>
            <person name="Alioto T."/>
            <person name="Alioto T."/>
            <person name="Gomez Garrido J."/>
        </authorList>
    </citation>
    <scope>NUCLEOTIDE SEQUENCE [LARGE SCALE GENOMIC DNA]</scope>
</reference>
<dbReference type="EMBL" id="CABPRJ010001088">
    <property type="protein sequence ID" value="VVC35178.1"/>
    <property type="molecule type" value="Genomic_DNA"/>
</dbReference>
<gene>
    <name evidence="2" type="ORF">CINCED_3A003137</name>
</gene>
<protein>
    <submittedName>
        <fullName evidence="2">Uncharacterized protein</fullName>
    </submittedName>
</protein>
<sequence>MSFSEGVSVLKSFQIPDLAEKRLSDRRSCSRLSSHALSSMNECRVSHVSLCPLYPYQKSKERISTSPKRPHKPLHTSLVSTPLLATSTD</sequence>
<proteinExistence type="predicted"/>
<name>A0A5E4MSA4_9HEMI</name>
<organism evidence="2 3">
    <name type="scientific">Cinara cedri</name>
    <dbReference type="NCBI Taxonomy" id="506608"/>
    <lineage>
        <taxon>Eukaryota</taxon>
        <taxon>Metazoa</taxon>
        <taxon>Ecdysozoa</taxon>
        <taxon>Arthropoda</taxon>
        <taxon>Hexapoda</taxon>
        <taxon>Insecta</taxon>
        <taxon>Pterygota</taxon>
        <taxon>Neoptera</taxon>
        <taxon>Paraneoptera</taxon>
        <taxon>Hemiptera</taxon>
        <taxon>Sternorrhyncha</taxon>
        <taxon>Aphidomorpha</taxon>
        <taxon>Aphidoidea</taxon>
        <taxon>Aphididae</taxon>
        <taxon>Lachninae</taxon>
        <taxon>Cinara</taxon>
    </lineage>
</organism>
<feature type="compositionally biased region" description="Polar residues" evidence="1">
    <location>
        <begin position="77"/>
        <end position="89"/>
    </location>
</feature>
<dbReference type="Proteomes" id="UP000325440">
    <property type="component" value="Unassembled WGS sequence"/>
</dbReference>
<dbReference type="AlphaFoldDB" id="A0A5E4MSA4"/>
<feature type="region of interest" description="Disordered" evidence="1">
    <location>
        <begin position="61"/>
        <end position="89"/>
    </location>
</feature>
<evidence type="ECO:0000313" key="3">
    <source>
        <dbReference type="Proteomes" id="UP000325440"/>
    </source>
</evidence>
<keyword evidence="3" id="KW-1185">Reference proteome</keyword>
<accession>A0A5E4MSA4</accession>